<dbReference type="EMBL" id="JBHUJB010000026">
    <property type="protein sequence ID" value="MFD2158490.1"/>
    <property type="molecule type" value="Genomic_DNA"/>
</dbReference>
<dbReference type="RefSeq" id="WP_377090623.1">
    <property type="nucleotide sequence ID" value="NZ_JBHSJL010000014.1"/>
</dbReference>
<comment type="caution">
    <text evidence="1">The sequence shown here is derived from an EMBL/GenBank/DDBJ whole genome shotgun (WGS) entry which is preliminary data.</text>
</comment>
<dbReference type="Proteomes" id="UP001597389">
    <property type="component" value="Unassembled WGS sequence"/>
</dbReference>
<gene>
    <name evidence="1" type="ORF">ACFSW8_06240</name>
</gene>
<name>A0ABW4Z921_9BACT</name>
<sequence length="221" mass="25086">MKPSIKLFSLFTYTFICISSAEIIRYQDLSWSTDIIRNGKETALSNSMIAHLETAFMSAEDLAKKCSTGIRISVKISHFKPTQLVVLNDYKSNLKLQPIPCIGWREYSHIDTNAMTLNRTTKVLDQDSLKNSPKLIGTSDLWKVLNQEEIPDFNLTYNGGDSVIVELFADGKFKKLVYSNPSLYPQKQNLEFRKALHNLLTELKIETSGIVYLKPDPSSEN</sequence>
<accession>A0ABW4Z921</accession>
<reference evidence="2" key="1">
    <citation type="journal article" date="2019" name="Int. J. Syst. Evol. Microbiol.">
        <title>The Global Catalogue of Microorganisms (GCM) 10K type strain sequencing project: providing services to taxonomists for standard genome sequencing and annotation.</title>
        <authorList>
            <consortium name="The Broad Institute Genomics Platform"/>
            <consortium name="The Broad Institute Genome Sequencing Center for Infectious Disease"/>
            <person name="Wu L."/>
            <person name="Ma J."/>
        </authorList>
    </citation>
    <scope>NUCLEOTIDE SEQUENCE [LARGE SCALE GENOMIC DNA]</scope>
    <source>
        <strain evidence="2">CCUG 57942</strain>
    </source>
</reference>
<proteinExistence type="predicted"/>
<organism evidence="1 2">
    <name type="scientific">Rubritalea tangerina</name>
    <dbReference type="NCBI Taxonomy" id="430798"/>
    <lineage>
        <taxon>Bacteria</taxon>
        <taxon>Pseudomonadati</taxon>
        <taxon>Verrucomicrobiota</taxon>
        <taxon>Verrucomicrobiia</taxon>
        <taxon>Verrucomicrobiales</taxon>
        <taxon>Rubritaleaceae</taxon>
        <taxon>Rubritalea</taxon>
    </lineage>
</organism>
<evidence type="ECO:0000313" key="1">
    <source>
        <dbReference type="EMBL" id="MFD2158490.1"/>
    </source>
</evidence>
<evidence type="ECO:0008006" key="3">
    <source>
        <dbReference type="Google" id="ProtNLM"/>
    </source>
</evidence>
<keyword evidence="2" id="KW-1185">Reference proteome</keyword>
<protein>
    <recommendedName>
        <fullName evidence="3">POTRA domain-containing protein</fullName>
    </recommendedName>
</protein>
<evidence type="ECO:0000313" key="2">
    <source>
        <dbReference type="Proteomes" id="UP001597389"/>
    </source>
</evidence>